<gene>
    <name evidence="2" type="ORF">THAOC_11584</name>
</gene>
<dbReference type="AlphaFoldDB" id="K0TA28"/>
<protein>
    <submittedName>
        <fullName evidence="2">Uncharacterized protein</fullName>
    </submittedName>
</protein>
<feature type="compositionally biased region" description="Low complexity" evidence="1">
    <location>
        <begin position="268"/>
        <end position="287"/>
    </location>
</feature>
<feature type="compositionally biased region" description="Gly residues" evidence="1">
    <location>
        <begin position="208"/>
        <end position="223"/>
    </location>
</feature>
<evidence type="ECO:0000313" key="3">
    <source>
        <dbReference type="Proteomes" id="UP000266841"/>
    </source>
</evidence>
<feature type="region of interest" description="Disordered" evidence="1">
    <location>
        <begin position="96"/>
        <end position="115"/>
    </location>
</feature>
<keyword evidence="3" id="KW-1185">Reference proteome</keyword>
<dbReference type="EMBL" id="AGNL01013197">
    <property type="protein sequence ID" value="EJK67392.1"/>
    <property type="molecule type" value="Genomic_DNA"/>
</dbReference>
<accession>K0TA28</accession>
<comment type="caution">
    <text evidence="2">The sequence shown here is derived from an EMBL/GenBank/DDBJ whole genome shotgun (WGS) entry which is preliminary data.</text>
</comment>
<dbReference type="eggNOG" id="ENOG502SWN0">
    <property type="taxonomic scope" value="Eukaryota"/>
</dbReference>
<dbReference type="OrthoDB" id="57063at2759"/>
<reference evidence="2 3" key="1">
    <citation type="journal article" date="2012" name="Genome Biol.">
        <title>Genome and low-iron response of an oceanic diatom adapted to chronic iron limitation.</title>
        <authorList>
            <person name="Lommer M."/>
            <person name="Specht M."/>
            <person name="Roy A.S."/>
            <person name="Kraemer L."/>
            <person name="Andreson R."/>
            <person name="Gutowska M.A."/>
            <person name="Wolf J."/>
            <person name="Bergner S.V."/>
            <person name="Schilhabel M.B."/>
            <person name="Klostermeier U.C."/>
            <person name="Beiko R.G."/>
            <person name="Rosenstiel P."/>
            <person name="Hippler M."/>
            <person name="Laroche J."/>
        </authorList>
    </citation>
    <scope>NUCLEOTIDE SEQUENCE [LARGE SCALE GENOMIC DNA]</scope>
    <source>
        <strain evidence="2 3">CCMP1005</strain>
    </source>
</reference>
<name>K0TA28_THAOC</name>
<proteinExistence type="predicted"/>
<feature type="non-terminal residue" evidence="2">
    <location>
        <position position="287"/>
    </location>
</feature>
<feature type="compositionally biased region" description="Basic and acidic residues" evidence="1">
    <location>
        <begin position="256"/>
        <end position="267"/>
    </location>
</feature>
<dbReference type="Proteomes" id="UP000266841">
    <property type="component" value="Unassembled WGS sequence"/>
</dbReference>
<organism evidence="2 3">
    <name type="scientific">Thalassiosira oceanica</name>
    <name type="common">Marine diatom</name>
    <dbReference type="NCBI Taxonomy" id="159749"/>
    <lineage>
        <taxon>Eukaryota</taxon>
        <taxon>Sar</taxon>
        <taxon>Stramenopiles</taxon>
        <taxon>Ochrophyta</taxon>
        <taxon>Bacillariophyta</taxon>
        <taxon>Coscinodiscophyceae</taxon>
        <taxon>Thalassiosirophycidae</taxon>
        <taxon>Thalassiosirales</taxon>
        <taxon>Thalassiosiraceae</taxon>
        <taxon>Thalassiosira</taxon>
    </lineage>
</organism>
<evidence type="ECO:0000313" key="2">
    <source>
        <dbReference type="EMBL" id="EJK67392.1"/>
    </source>
</evidence>
<sequence>MATSYEPHQLDQIRSLLEDQRECITLRCIMLELSVNRRVARQILARLVNDAAGSPPGDGTRYTVVRMLPRKNADGKTRMELIAGGAEGVPFSIAVDDSAGDGSNDGEPMDEDEVDGDGNPIVIAPGDPRKAGGGGSFIEQLVAAHERSLATQREMMGDPDQVAGLLDILADTTIAPAAALCGDDGKIKYTFREVTAATFSKFGKKKPAGGGGAFGSSRGGGSGPKFPEAKSKKGKPTTAEAFFGSATTKKKKDKKKPAVENNKKGGQKENNGSSEKKAASAPSSARA</sequence>
<feature type="region of interest" description="Disordered" evidence="1">
    <location>
        <begin position="205"/>
        <end position="287"/>
    </location>
</feature>
<evidence type="ECO:0000256" key="1">
    <source>
        <dbReference type="SAM" id="MobiDB-lite"/>
    </source>
</evidence>